<dbReference type="AlphaFoldDB" id="A0A9P5MQ13"/>
<sequence length="229" mass="25791">MPPHPQVIPTVPLGPPGPYLLPLVVSHLGSVYHVLPLSPGPLPPRTFADLIIPDPIAFCDIMSTSPPSYPPFTAMNCSWQVMFTHIRQPQHLWSCWGPKNLGDYPSIEMLWQAWDEGSFVSEVGHQPPLRLVEKQWGHQEDQHTGKGRLQVWRPHKDNTARRKWSNFLFFIKHIETAMANGRVASEAIQDLESMCINRSMSIPALHKSLQPKRQKKGHNPSTTPGPSSI</sequence>
<protein>
    <submittedName>
        <fullName evidence="2">Uncharacterized protein</fullName>
    </submittedName>
</protein>
<evidence type="ECO:0000313" key="3">
    <source>
        <dbReference type="Proteomes" id="UP000759537"/>
    </source>
</evidence>
<evidence type="ECO:0000313" key="2">
    <source>
        <dbReference type="EMBL" id="KAF8467012.1"/>
    </source>
</evidence>
<proteinExistence type="predicted"/>
<feature type="region of interest" description="Disordered" evidence="1">
    <location>
        <begin position="208"/>
        <end position="229"/>
    </location>
</feature>
<comment type="caution">
    <text evidence="2">The sequence shown here is derived from an EMBL/GenBank/DDBJ whole genome shotgun (WGS) entry which is preliminary data.</text>
</comment>
<organism evidence="2 3">
    <name type="scientific">Russula ochroleuca</name>
    <dbReference type="NCBI Taxonomy" id="152965"/>
    <lineage>
        <taxon>Eukaryota</taxon>
        <taxon>Fungi</taxon>
        <taxon>Dikarya</taxon>
        <taxon>Basidiomycota</taxon>
        <taxon>Agaricomycotina</taxon>
        <taxon>Agaricomycetes</taxon>
        <taxon>Russulales</taxon>
        <taxon>Russulaceae</taxon>
        <taxon>Russula</taxon>
    </lineage>
</organism>
<accession>A0A9P5MQ13</accession>
<reference evidence="2" key="1">
    <citation type="submission" date="2019-10" db="EMBL/GenBank/DDBJ databases">
        <authorList>
            <consortium name="DOE Joint Genome Institute"/>
            <person name="Kuo A."/>
            <person name="Miyauchi S."/>
            <person name="Kiss E."/>
            <person name="Drula E."/>
            <person name="Kohler A."/>
            <person name="Sanchez-Garcia M."/>
            <person name="Andreopoulos B."/>
            <person name="Barry K.W."/>
            <person name="Bonito G."/>
            <person name="Buee M."/>
            <person name="Carver A."/>
            <person name="Chen C."/>
            <person name="Cichocki N."/>
            <person name="Clum A."/>
            <person name="Culley D."/>
            <person name="Crous P.W."/>
            <person name="Fauchery L."/>
            <person name="Girlanda M."/>
            <person name="Hayes R."/>
            <person name="Keri Z."/>
            <person name="LaButti K."/>
            <person name="Lipzen A."/>
            <person name="Lombard V."/>
            <person name="Magnuson J."/>
            <person name="Maillard F."/>
            <person name="Morin E."/>
            <person name="Murat C."/>
            <person name="Nolan M."/>
            <person name="Ohm R."/>
            <person name="Pangilinan J."/>
            <person name="Pereira M."/>
            <person name="Perotto S."/>
            <person name="Peter M."/>
            <person name="Riley R."/>
            <person name="Sitrit Y."/>
            <person name="Stielow B."/>
            <person name="Szollosi G."/>
            <person name="Zifcakova L."/>
            <person name="Stursova M."/>
            <person name="Spatafora J.W."/>
            <person name="Tedersoo L."/>
            <person name="Vaario L.-M."/>
            <person name="Yamada A."/>
            <person name="Yan M."/>
            <person name="Wang P."/>
            <person name="Xu J."/>
            <person name="Bruns T."/>
            <person name="Baldrian P."/>
            <person name="Vilgalys R."/>
            <person name="Henrissat B."/>
            <person name="Grigoriev I.V."/>
            <person name="Hibbett D."/>
            <person name="Nagy L.G."/>
            <person name="Martin F.M."/>
        </authorList>
    </citation>
    <scope>NUCLEOTIDE SEQUENCE</scope>
    <source>
        <strain evidence="2">Prilba</strain>
    </source>
</reference>
<reference evidence="2" key="2">
    <citation type="journal article" date="2020" name="Nat. Commun.">
        <title>Large-scale genome sequencing of mycorrhizal fungi provides insights into the early evolution of symbiotic traits.</title>
        <authorList>
            <person name="Miyauchi S."/>
            <person name="Kiss E."/>
            <person name="Kuo A."/>
            <person name="Drula E."/>
            <person name="Kohler A."/>
            <person name="Sanchez-Garcia M."/>
            <person name="Morin E."/>
            <person name="Andreopoulos B."/>
            <person name="Barry K.W."/>
            <person name="Bonito G."/>
            <person name="Buee M."/>
            <person name="Carver A."/>
            <person name="Chen C."/>
            <person name="Cichocki N."/>
            <person name="Clum A."/>
            <person name="Culley D."/>
            <person name="Crous P.W."/>
            <person name="Fauchery L."/>
            <person name="Girlanda M."/>
            <person name="Hayes R.D."/>
            <person name="Keri Z."/>
            <person name="LaButti K."/>
            <person name="Lipzen A."/>
            <person name="Lombard V."/>
            <person name="Magnuson J."/>
            <person name="Maillard F."/>
            <person name="Murat C."/>
            <person name="Nolan M."/>
            <person name="Ohm R.A."/>
            <person name="Pangilinan J."/>
            <person name="Pereira M.F."/>
            <person name="Perotto S."/>
            <person name="Peter M."/>
            <person name="Pfister S."/>
            <person name="Riley R."/>
            <person name="Sitrit Y."/>
            <person name="Stielow J.B."/>
            <person name="Szollosi G."/>
            <person name="Zifcakova L."/>
            <person name="Stursova M."/>
            <person name="Spatafora J.W."/>
            <person name="Tedersoo L."/>
            <person name="Vaario L.M."/>
            <person name="Yamada A."/>
            <person name="Yan M."/>
            <person name="Wang P."/>
            <person name="Xu J."/>
            <person name="Bruns T."/>
            <person name="Baldrian P."/>
            <person name="Vilgalys R."/>
            <person name="Dunand C."/>
            <person name="Henrissat B."/>
            <person name="Grigoriev I.V."/>
            <person name="Hibbett D."/>
            <person name="Nagy L.G."/>
            <person name="Martin F.M."/>
        </authorList>
    </citation>
    <scope>NUCLEOTIDE SEQUENCE</scope>
    <source>
        <strain evidence="2">Prilba</strain>
    </source>
</reference>
<feature type="compositionally biased region" description="Polar residues" evidence="1">
    <location>
        <begin position="219"/>
        <end position="229"/>
    </location>
</feature>
<dbReference type="EMBL" id="WHVB01000038">
    <property type="protein sequence ID" value="KAF8467012.1"/>
    <property type="molecule type" value="Genomic_DNA"/>
</dbReference>
<keyword evidence="3" id="KW-1185">Reference proteome</keyword>
<gene>
    <name evidence="2" type="ORF">DFH94DRAFT_639162</name>
</gene>
<dbReference type="Proteomes" id="UP000759537">
    <property type="component" value="Unassembled WGS sequence"/>
</dbReference>
<feature type="compositionally biased region" description="Basic residues" evidence="1">
    <location>
        <begin position="209"/>
        <end position="218"/>
    </location>
</feature>
<evidence type="ECO:0000256" key="1">
    <source>
        <dbReference type="SAM" id="MobiDB-lite"/>
    </source>
</evidence>
<dbReference type="OrthoDB" id="3181539at2759"/>
<name>A0A9P5MQ13_9AGAM</name>